<protein>
    <submittedName>
        <fullName evidence="7">Erythronolide synthase, modules 1 and 2</fullName>
        <ecNumber evidence="7">2.3.1.94</ecNumber>
    </submittedName>
</protein>
<dbReference type="Pfam" id="PF00550">
    <property type="entry name" value="PP-binding"/>
    <property type="match status" value="1"/>
</dbReference>
<feature type="domain" description="Ketosynthase family 3 (KS3)" evidence="6">
    <location>
        <begin position="51"/>
        <end position="477"/>
    </location>
</feature>
<dbReference type="PANTHER" id="PTHR43775">
    <property type="entry name" value="FATTY ACID SYNTHASE"/>
    <property type="match status" value="1"/>
</dbReference>
<dbReference type="SMART" id="SM00827">
    <property type="entry name" value="PKS_AT"/>
    <property type="match status" value="1"/>
</dbReference>
<dbReference type="InterPro" id="IPR014031">
    <property type="entry name" value="Ketoacyl_synth_C"/>
</dbReference>
<dbReference type="FunFam" id="3.40.47.10:FF:000019">
    <property type="entry name" value="Polyketide synthase type I"/>
    <property type="match status" value="1"/>
</dbReference>
<dbReference type="CDD" id="cd00833">
    <property type="entry name" value="PKS"/>
    <property type="match status" value="1"/>
</dbReference>
<dbReference type="Gene3D" id="3.40.50.720">
    <property type="entry name" value="NAD(P)-binding Rossmann-like Domain"/>
    <property type="match status" value="1"/>
</dbReference>
<dbReference type="SUPFAM" id="SSF53901">
    <property type="entry name" value="Thiolase-like"/>
    <property type="match status" value="1"/>
</dbReference>
<reference evidence="8" key="1">
    <citation type="journal article" date="2014" name="Genome Announc.">
        <title>Full-genome sequence of the plant growth-promoting bacterium Pseudomonas protegens CHA0.</title>
        <authorList>
            <person name="Jousset A."/>
            <person name="Schuldes J."/>
            <person name="Keel C."/>
            <person name="Maurhofer M."/>
            <person name="Daniel R."/>
            <person name="Scheu S."/>
            <person name="Thuermer A."/>
        </authorList>
    </citation>
    <scope>NUCLEOTIDE SEQUENCE [LARGE SCALE GENOMIC DNA]</scope>
    <source>
        <strain evidence="8">DSM 19095 / LMG 27888 / CFBP 6595 / CHA0</strain>
    </source>
</reference>
<dbReference type="InterPro" id="IPR001227">
    <property type="entry name" value="Ac_transferase_dom_sf"/>
</dbReference>
<keyword evidence="3" id="KW-0597">Phosphoprotein</keyword>
<evidence type="ECO:0000259" key="6">
    <source>
        <dbReference type="PROSITE" id="PS52004"/>
    </source>
</evidence>
<dbReference type="Pfam" id="PF00698">
    <property type="entry name" value="Acyl_transf_1"/>
    <property type="match status" value="1"/>
</dbReference>
<dbReference type="InterPro" id="IPR016039">
    <property type="entry name" value="Thiolase-like"/>
</dbReference>
<dbReference type="GO" id="GO:0047879">
    <property type="term" value="F:erythronolide synthase activity"/>
    <property type="evidence" value="ECO:0007669"/>
    <property type="project" value="UniProtKB-EC"/>
</dbReference>
<dbReference type="InterPro" id="IPR020841">
    <property type="entry name" value="PKS_Beta-ketoAc_synthase_dom"/>
</dbReference>
<dbReference type="SUPFAM" id="SSF52151">
    <property type="entry name" value="FabD/lysophospholipase-like"/>
    <property type="match status" value="1"/>
</dbReference>
<dbReference type="InterPro" id="IPR009081">
    <property type="entry name" value="PP-bd_ACP"/>
</dbReference>
<dbReference type="FunFam" id="3.40.366.10:FF:000002">
    <property type="entry name" value="Probable polyketide synthase 2"/>
    <property type="match status" value="1"/>
</dbReference>
<dbReference type="Pfam" id="PF02801">
    <property type="entry name" value="Ketoacyl-synt_C"/>
    <property type="match status" value="1"/>
</dbReference>
<evidence type="ECO:0000256" key="5">
    <source>
        <dbReference type="ARBA" id="ARBA00054155"/>
    </source>
</evidence>
<evidence type="ECO:0000256" key="2">
    <source>
        <dbReference type="ARBA" id="ARBA00022450"/>
    </source>
</evidence>
<dbReference type="Gene3D" id="3.40.366.10">
    <property type="entry name" value="Malonyl-Coenzyme A Acyl Carrier Protein, domain 2"/>
    <property type="match status" value="1"/>
</dbReference>
<dbReference type="Pfam" id="PF00109">
    <property type="entry name" value="ketoacyl-synt"/>
    <property type="match status" value="1"/>
</dbReference>
<dbReference type="InterPro" id="IPR013968">
    <property type="entry name" value="PKS_KR"/>
</dbReference>
<dbReference type="InterPro" id="IPR057326">
    <property type="entry name" value="KR_dom"/>
</dbReference>
<accession>A0A2C9ELU6</accession>
<dbReference type="PROSITE" id="PS52004">
    <property type="entry name" value="KS3_2"/>
    <property type="match status" value="1"/>
</dbReference>
<comment type="similarity">
    <text evidence="1">Belongs to the short-chain dehydrogenases/reductases (SDR) family.</text>
</comment>
<dbReference type="SMART" id="SM00822">
    <property type="entry name" value="PKS_KR"/>
    <property type="match status" value="1"/>
</dbReference>
<dbReference type="eggNOG" id="COG3321">
    <property type="taxonomic scope" value="Bacteria"/>
</dbReference>
<dbReference type="SUPFAM" id="SSF47336">
    <property type="entry name" value="ACP-like"/>
    <property type="match status" value="1"/>
</dbReference>
<proteinExistence type="inferred from homology"/>
<gene>
    <name evidence="7" type="primary">eryA2</name>
    <name evidence="7" type="ORF">PFLCHA0_c28470</name>
</gene>
<dbReference type="Pfam" id="PF08659">
    <property type="entry name" value="KR"/>
    <property type="match status" value="1"/>
</dbReference>
<dbReference type="InterPro" id="IPR016036">
    <property type="entry name" value="Malonyl_transacylase_ACP-bd"/>
</dbReference>
<dbReference type="InterPro" id="IPR036736">
    <property type="entry name" value="ACP-like_sf"/>
</dbReference>
<dbReference type="InterPro" id="IPR016035">
    <property type="entry name" value="Acyl_Trfase/lysoPLipase"/>
</dbReference>
<evidence type="ECO:0000256" key="3">
    <source>
        <dbReference type="ARBA" id="ARBA00022553"/>
    </source>
</evidence>
<dbReference type="GO" id="GO:0004312">
    <property type="term" value="F:fatty acid synthase activity"/>
    <property type="evidence" value="ECO:0007669"/>
    <property type="project" value="TreeGrafter"/>
</dbReference>
<dbReference type="Gene3D" id="1.10.1200.10">
    <property type="entry name" value="ACP-like"/>
    <property type="match status" value="1"/>
</dbReference>
<dbReference type="PANTHER" id="PTHR43775:SF51">
    <property type="entry name" value="INACTIVE PHENOLPHTHIOCEROL SYNTHESIS POLYKETIDE SYNTHASE TYPE I PKS1-RELATED"/>
    <property type="match status" value="1"/>
</dbReference>
<evidence type="ECO:0000256" key="4">
    <source>
        <dbReference type="ARBA" id="ARBA00022679"/>
    </source>
</evidence>
<dbReference type="EC" id="2.3.1.94" evidence="7"/>
<dbReference type="Pfam" id="PF22621">
    <property type="entry name" value="CurL-like_PKS_C"/>
    <property type="match status" value="1"/>
</dbReference>
<evidence type="ECO:0000256" key="1">
    <source>
        <dbReference type="ARBA" id="ARBA00006484"/>
    </source>
</evidence>
<dbReference type="GO" id="GO:0005737">
    <property type="term" value="C:cytoplasm"/>
    <property type="evidence" value="ECO:0007669"/>
    <property type="project" value="TreeGrafter"/>
</dbReference>
<organism evidence="7 8">
    <name type="scientific">Pseudomonas protegens (strain DSM 19095 / LMG 27888 / CFBP 6595 / CHA0)</name>
    <dbReference type="NCBI Taxonomy" id="1124983"/>
    <lineage>
        <taxon>Bacteria</taxon>
        <taxon>Pseudomonadati</taxon>
        <taxon>Pseudomonadota</taxon>
        <taxon>Gammaproteobacteria</taxon>
        <taxon>Pseudomonadales</taxon>
        <taxon>Pseudomonadaceae</taxon>
        <taxon>Pseudomonas</taxon>
    </lineage>
</organism>
<dbReference type="GO" id="GO:0005886">
    <property type="term" value="C:plasma membrane"/>
    <property type="evidence" value="ECO:0007669"/>
    <property type="project" value="TreeGrafter"/>
</dbReference>
<dbReference type="GO" id="GO:0071770">
    <property type="term" value="P:DIM/DIP cell wall layer assembly"/>
    <property type="evidence" value="ECO:0007669"/>
    <property type="project" value="TreeGrafter"/>
</dbReference>
<dbReference type="SMART" id="SM00825">
    <property type="entry name" value="PKS_KS"/>
    <property type="match status" value="1"/>
</dbReference>
<dbReference type="CDD" id="cd05274">
    <property type="entry name" value="KR_FAS_SDR_x"/>
    <property type="match status" value="1"/>
</dbReference>
<dbReference type="InterPro" id="IPR014043">
    <property type="entry name" value="Acyl_transferase_dom"/>
</dbReference>
<dbReference type="Proteomes" id="UP000013940">
    <property type="component" value="Chromosome"/>
</dbReference>
<dbReference type="SUPFAM" id="SSF55048">
    <property type="entry name" value="Probable ACP-binding domain of malonyl-CoA ACP transacylase"/>
    <property type="match status" value="1"/>
</dbReference>
<comment type="function">
    <text evidence="5">Involved in production of the polyketide antibiotic thailandamide.</text>
</comment>
<sequence length="1786" mass="191839">MTTARESLIEAFMDNDVRDVSKEQLQESLAQAITTIRALKEKVAGKSSAPVEPIAIVGLGCRLPGSADTPKRLWSLLKNATDAVGDMPSDRLYGTDYYHPDPQAPGKAYVMRGGFIEGVDQFDPGFFGISPKEAEGMDPQQRLALEVAWEALENAAIAPDSLHGKKLGVFMGVSTNDYVRLRQQLGAVEDVNAYQFYGETSFVAGRIAYTLGSRGPAVVLDTSCSSSLVALHQACNSLRSRESELALAGGVNLILSPYGFILVSKLRAVAPDGRCKTFDAAADGYGRAEGCVILALKRLSDAVRDQDPVLAVIEGSAVNNDGASSGITVPNIHAQEEVIRLALGQAGLQGSEVDYVEAHGTGTALGDPIELHALHAVLGKQRPVDAPLLVGSIKANMGHLEPVAGVTGLAKVLLCLQQEALVPQVHFNTPNPRIEWDRLALKVVTESTPWPRQGKARHAGVSSFGVTGTNAHVLVGDAPLRERAQGRDNPWQLITLSAKGETPRRQIAGRYERFIADNSQLELKDLCYTANVGRAHFGHRFAAVADSREGLREQLAAYASRKVVGHVFEGRCQGAAAPLVMLFPGQGCQYRAMAQALYDSEPFFKAQIDECRALLQPLMDVDLLTLVLDAGAASDSYLQQTRYAQPAIFAVEYALARLWMHWGVAADALFGHSFGEIGAICVAGAVSLADALRMVEARGRLAQQLMTAGGAMYALGMSEAQLLELLKDRPGSAIELAAVNSPQDVVVAGPQAEVQALAEAALASGCKVKKLAVSHAFHTAATEPMLEAFRQTVAQITFSEPRLPVISSVTGRVHTLSSLSSPDYWCTHTRQAVRFSEGVNTLIAELGVKTFLEVASDAVLTPLIGRHPLADDSLVLASLRRAGDPSRDLRLAAAQLYVGGHNLDWARLHEHDGALRQALPGYAFQRQRYWFDNASGSPLQQVTAGAVGRLLGHSVNAPTPAFESTLDSGLLQAVGGEIRDDLALLRPDRLLAALSDELAGHLQLDTYGVSLASITPALAFHVDDQLHLFTELKPLSGAAWEVNCSALSAAAKVAGADWQPVLSLTLEGLPAAVRGGLPDPGHAATQDAGFVYHMQLPAEPDPHGNHLGQVLEYLGQAVPGDAPGSISGIRRWVASRSASPRAQSLVIATSQAHPQQFDCALYDAHGQCVGSLEGLTLAAAPSEEALRGMLYQPDVLYSLDWLERPRQRAEVPQQGRLFTLVSRSPETAAPLVEHLQRGGHRARVLCPQQLLDSARRVLAQDPSQALTDEGEALAADIIVLDGKDIEDAGSTTLQSLSSLQATLFHPLLEMVQALIELGPRGGRLWLVTQGANAVGLDRDQPLQVATGPLWGLGKTLALEHPEHWRGLIDLAPDDPHWARALAEEVSDPDGEDKICLRPGKRYVQRLNHFSTAQLPAQAYAPCPQGSYLITGGMGGIGLAMAQWLLDKGAGAVLITGRRPLEDVATGLERFGAAASRVSYVQADITSPQDMQRLFCGLEASGASLKGIFHAAGISIPQDLKDVDRDSFDQVMRPKVEGTWLLHELSLGLDLDFFVLCSSIASVWGSQHVASYAAANQFLDSLAWQRRAMGLSALVIDWGLWAGGSHLFDEQVLNFLTSVGLKQIAPVQNVGLLSRILASELPQMVVSGVDWNRFKPLLESRGPQPLLQYIRSQAPTARAGDSSNVEILQQLAGADEAAALALLDDYVWEQYAQLLGVKTEQVRAKLEDGGSLMDYGLDSLLVMDMVARCRRDLKLEIKAREFLECPGLMWPDFLARSIKEQGCVAEA</sequence>
<dbReference type="InterPro" id="IPR036291">
    <property type="entry name" value="NAD(P)-bd_dom_sf"/>
</dbReference>
<dbReference type="Gene3D" id="3.40.47.10">
    <property type="match status" value="1"/>
</dbReference>
<keyword evidence="2" id="KW-0596">Phosphopantetheine</keyword>
<dbReference type="SUPFAM" id="SSF51735">
    <property type="entry name" value="NAD(P)-binding Rossmann-fold domains"/>
    <property type="match status" value="2"/>
</dbReference>
<dbReference type="InterPro" id="IPR014030">
    <property type="entry name" value="Ketoacyl_synth_N"/>
</dbReference>
<dbReference type="InterPro" id="IPR050091">
    <property type="entry name" value="PKS_NRPS_Biosynth_Enz"/>
</dbReference>
<keyword evidence="7" id="KW-0012">Acyltransferase</keyword>
<dbReference type="HOGENOM" id="CLU_000022_35_6_6"/>
<keyword evidence="4 7" id="KW-0808">Transferase</keyword>
<dbReference type="KEGG" id="pprc:PFLCHA0_c28470"/>
<dbReference type="GO" id="GO:0006633">
    <property type="term" value="P:fatty acid biosynthetic process"/>
    <property type="evidence" value="ECO:0007669"/>
    <property type="project" value="TreeGrafter"/>
</dbReference>
<dbReference type="EMBL" id="CP003190">
    <property type="protein sequence ID" value="AGL84617.1"/>
    <property type="molecule type" value="Genomic_DNA"/>
</dbReference>
<name>A0A2C9ELU6_PSEPH</name>
<evidence type="ECO:0000313" key="8">
    <source>
        <dbReference type="Proteomes" id="UP000013940"/>
    </source>
</evidence>
<dbReference type="Gene3D" id="3.30.70.3290">
    <property type="match status" value="1"/>
</dbReference>
<evidence type="ECO:0000313" key="7">
    <source>
        <dbReference type="EMBL" id="AGL84617.1"/>
    </source>
</evidence>